<evidence type="ECO:0000313" key="2">
    <source>
        <dbReference type="Proteomes" id="UP000308744"/>
    </source>
</evidence>
<accession>A0A4U2YGD4</accession>
<protein>
    <recommendedName>
        <fullName evidence="3">Transposase</fullName>
    </recommendedName>
</protein>
<gene>
    <name evidence="1" type="ORF">FC756_19790</name>
</gene>
<dbReference type="RefSeq" id="WP_107896491.1">
    <property type="nucleotide sequence ID" value="NZ_PYWM01000021.1"/>
</dbReference>
<name>A0A4U2YGD4_9BACI</name>
<sequence length="65" mass="7380">MRSANAFSYLVGARFERRSLRNATDVTPAQGLKSVDYSTLSKRLGEIVEKLEDKRVILVADRAYF</sequence>
<comment type="caution">
    <text evidence="1">The sequence shown here is derived from an EMBL/GenBank/DDBJ whole genome shotgun (WGS) entry which is preliminary data.</text>
</comment>
<dbReference type="AlphaFoldDB" id="A0A4U2YGD4"/>
<keyword evidence="2" id="KW-1185">Reference proteome</keyword>
<dbReference type="EMBL" id="SZPU01000085">
    <property type="protein sequence ID" value="TKI60067.1"/>
    <property type="molecule type" value="Genomic_DNA"/>
</dbReference>
<organism evidence="1 2">
    <name type="scientific">Lysinibacillus mangiferihumi</name>
    <dbReference type="NCBI Taxonomy" id="1130819"/>
    <lineage>
        <taxon>Bacteria</taxon>
        <taxon>Bacillati</taxon>
        <taxon>Bacillota</taxon>
        <taxon>Bacilli</taxon>
        <taxon>Bacillales</taxon>
        <taxon>Bacillaceae</taxon>
        <taxon>Lysinibacillus</taxon>
    </lineage>
</organism>
<proteinExistence type="predicted"/>
<evidence type="ECO:0008006" key="3">
    <source>
        <dbReference type="Google" id="ProtNLM"/>
    </source>
</evidence>
<dbReference type="Proteomes" id="UP000308744">
    <property type="component" value="Unassembled WGS sequence"/>
</dbReference>
<reference evidence="1 2" key="1">
    <citation type="submission" date="2019-04" db="EMBL/GenBank/DDBJ databases">
        <title>Lysinibacillus genome sequencing.</title>
        <authorList>
            <person name="Dunlap C."/>
        </authorList>
    </citation>
    <scope>NUCLEOTIDE SEQUENCE [LARGE SCALE GENOMIC DNA]</scope>
    <source>
        <strain evidence="1 2">CCTCC AB 2010389</strain>
    </source>
</reference>
<evidence type="ECO:0000313" key="1">
    <source>
        <dbReference type="EMBL" id="TKI60067.1"/>
    </source>
</evidence>